<dbReference type="PROSITE" id="PS51257">
    <property type="entry name" value="PROKAR_LIPOPROTEIN"/>
    <property type="match status" value="1"/>
</dbReference>
<dbReference type="EMBL" id="CYZE01000006">
    <property type="protein sequence ID" value="CUO41162.1"/>
    <property type="molecule type" value="Genomic_DNA"/>
</dbReference>
<dbReference type="AlphaFoldDB" id="A0A174ESN0"/>
<sequence length="462" mass="51273">MKKQIAALGLCAAMVVGSATGCSTASSKETEKAPAADTTTAAGGQADTTAAPEMEAAKADLKGSLVFAIWDNNLMDYIDQNDMVGKFQEKYPDAEIEVEKIKDDSEYWNAMKMRTSANQLPDVMFNKPFTLSRFKDYLVDLSDLDAAKNNELAAGYAMDGKILGVPMTAGYEYVFYWKDMFKEAGVTVPTTWSEFEQTAQTLQDYYGKENPDFMAIALGAKDEWPDYPYMEFMPALEGGNGQNWNDMAKTDAPFSEGSDINKAYTKVNELFDMNVFGKDPLGMGNDQVTALFAQKKAAILALGDWGLQNIQTGTDDYSELGTFYLPVRNTTDDPFRVIVQGDSFMGVTTHSKNPELAKAFVEWFYSEDWYPGYISYVTSASSMTNFPKEKDPILAEADALQPDMELVMYDGGGDDFQAIQNEIAFDYKKLGAQMFTEGFDLKTELDTLNTKWAEARTKLGIK</sequence>
<feature type="signal peptide" evidence="7">
    <location>
        <begin position="1"/>
        <end position="21"/>
    </location>
</feature>
<name>A0A174ESN0_9FIRM</name>
<accession>A0A174ESN0</accession>
<feature type="region of interest" description="Disordered" evidence="6">
    <location>
        <begin position="24"/>
        <end position="47"/>
    </location>
</feature>
<dbReference type="Pfam" id="PF01547">
    <property type="entry name" value="SBP_bac_1"/>
    <property type="match status" value="1"/>
</dbReference>
<feature type="compositionally biased region" description="Low complexity" evidence="6">
    <location>
        <begin position="35"/>
        <end position="47"/>
    </location>
</feature>
<dbReference type="PANTHER" id="PTHR43649">
    <property type="entry name" value="ARABINOSE-BINDING PROTEIN-RELATED"/>
    <property type="match status" value="1"/>
</dbReference>
<keyword evidence="5" id="KW-0449">Lipoprotein</keyword>
<dbReference type="SUPFAM" id="SSF53850">
    <property type="entry name" value="Periplasmic binding protein-like II"/>
    <property type="match status" value="1"/>
</dbReference>
<evidence type="ECO:0000256" key="5">
    <source>
        <dbReference type="ARBA" id="ARBA00023288"/>
    </source>
</evidence>
<evidence type="ECO:0000256" key="2">
    <source>
        <dbReference type="ARBA" id="ARBA00022729"/>
    </source>
</evidence>
<gene>
    <name evidence="8" type="ORF">ERS852407_02730</name>
</gene>
<feature type="chain" id="PRO_5039669204" evidence="7">
    <location>
        <begin position="22"/>
        <end position="462"/>
    </location>
</feature>
<keyword evidence="4" id="KW-0564">Palmitate</keyword>
<evidence type="ECO:0000256" key="6">
    <source>
        <dbReference type="SAM" id="MobiDB-lite"/>
    </source>
</evidence>
<reference evidence="8 9" key="1">
    <citation type="submission" date="2015-09" db="EMBL/GenBank/DDBJ databases">
        <authorList>
            <consortium name="Pathogen Informatics"/>
        </authorList>
    </citation>
    <scope>NUCLEOTIDE SEQUENCE [LARGE SCALE GENOMIC DNA]</scope>
    <source>
        <strain evidence="8 9">2789STDY5608850</strain>
    </source>
</reference>
<evidence type="ECO:0000313" key="9">
    <source>
        <dbReference type="Proteomes" id="UP000095651"/>
    </source>
</evidence>
<organism evidence="8 9">
    <name type="scientific">Hungatella hathewayi</name>
    <dbReference type="NCBI Taxonomy" id="154046"/>
    <lineage>
        <taxon>Bacteria</taxon>
        <taxon>Bacillati</taxon>
        <taxon>Bacillota</taxon>
        <taxon>Clostridia</taxon>
        <taxon>Lachnospirales</taxon>
        <taxon>Lachnospiraceae</taxon>
        <taxon>Hungatella</taxon>
    </lineage>
</organism>
<dbReference type="PANTHER" id="PTHR43649:SF33">
    <property type="entry name" value="POLYGALACTURONAN_RHAMNOGALACTURONAN-BINDING PROTEIN YTCQ"/>
    <property type="match status" value="1"/>
</dbReference>
<keyword evidence="1" id="KW-1003">Cell membrane</keyword>
<proteinExistence type="predicted"/>
<dbReference type="Proteomes" id="UP000095651">
    <property type="component" value="Unassembled WGS sequence"/>
</dbReference>
<keyword evidence="2 7" id="KW-0732">Signal</keyword>
<evidence type="ECO:0000313" key="8">
    <source>
        <dbReference type="EMBL" id="CUO41162.1"/>
    </source>
</evidence>
<dbReference type="RefSeq" id="WP_055655856.1">
    <property type="nucleotide sequence ID" value="NZ_CABIXC010000006.1"/>
</dbReference>
<evidence type="ECO:0000256" key="4">
    <source>
        <dbReference type="ARBA" id="ARBA00023139"/>
    </source>
</evidence>
<dbReference type="InterPro" id="IPR050490">
    <property type="entry name" value="Bact_solute-bd_prot1"/>
</dbReference>
<evidence type="ECO:0000256" key="3">
    <source>
        <dbReference type="ARBA" id="ARBA00023136"/>
    </source>
</evidence>
<dbReference type="InterPro" id="IPR006059">
    <property type="entry name" value="SBP"/>
</dbReference>
<protein>
    <submittedName>
        <fullName evidence="8">Extracellular solute-binding protein</fullName>
    </submittedName>
</protein>
<evidence type="ECO:0000256" key="7">
    <source>
        <dbReference type="SAM" id="SignalP"/>
    </source>
</evidence>
<dbReference type="Gene3D" id="3.40.190.10">
    <property type="entry name" value="Periplasmic binding protein-like II"/>
    <property type="match status" value="2"/>
</dbReference>
<evidence type="ECO:0000256" key="1">
    <source>
        <dbReference type="ARBA" id="ARBA00022475"/>
    </source>
</evidence>
<keyword evidence="3" id="KW-0472">Membrane</keyword>